<feature type="compositionally biased region" description="Basic and acidic residues" evidence="1">
    <location>
        <begin position="9"/>
        <end position="18"/>
    </location>
</feature>
<feature type="region of interest" description="Disordered" evidence="1">
    <location>
        <begin position="1"/>
        <end position="24"/>
    </location>
</feature>
<protein>
    <submittedName>
        <fullName evidence="2">Uncharacterized protein</fullName>
    </submittedName>
</protein>
<dbReference type="EMBL" id="JBHTAG010000004">
    <property type="protein sequence ID" value="MFC7098846.1"/>
    <property type="molecule type" value="Genomic_DNA"/>
</dbReference>
<keyword evidence="3" id="KW-1185">Reference proteome</keyword>
<proteinExistence type="predicted"/>
<evidence type="ECO:0000256" key="1">
    <source>
        <dbReference type="SAM" id="MobiDB-lite"/>
    </source>
</evidence>
<accession>A0ABD5X782</accession>
<evidence type="ECO:0000313" key="2">
    <source>
        <dbReference type="EMBL" id="MFC7098846.1"/>
    </source>
</evidence>
<dbReference type="Proteomes" id="UP001596388">
    <property type="component" value="Unassembled WGS sequence"/>
</dbReference>
<dbReference type="GeneID" id="79271566"/>
<sequence>MLSEVEDTQVPRETHVVDPEAAAELDQFDTADDCRIGGGWGVWTRSQRRHPGERAVAVVVVLVG</sequence>
<gene>
    <name evidence="2" type="ORF">ACFQKD_16190</name>
</gene>
<comment type="caution">
    <text evidence="2">The sequence shown here is derived from an EMBL/GenBank/DDBJ whole genome shotgun (WGS) entry which is preliminary data.</text>
</comment>
<dbReference type="AlphaFoldDB" id="A0ABD5X782"/>
<organism evidence="2 3">
    <name type="scientific">Halobaculum marinum</name>
    <dbReference type="NCBI Taxonomy" id="3031996"/>
    <lineage>
        <taxon>Archaea</taxon>
        <taxon>Methanobacteriati</taxon>
        <taxon>Methanobacteriota</taxon>
        <taxon>Stenosarchaea group</taxon>
        <taxon>Halobacteria</taxon>
        <taxon>Halobacteriales</taxon>
        <taxon>Haloferacaceae</taxon>
        <taxon>Halobaculum</taxon>
    </lineage>
</organism>
<name>A0ABD5X782_9EURY</name>
<dbReference type="RefSeq" id="WP_276239594.1">
    <property type="nucleotide sequence ID" value="NZ_CP119990.1"/>
</dbReference>
<evidence type="ECO:0000313" key="3">
    <source>
        <dbReference type="Proteomes" id="UP001596388"/>
    </source>
</evidence>
<reference evidence="2 3" key="1">
    <citation type="journal article" date="2019" name="Int. J. Syst. Evol. Microbiol.">
        <title>The Global Catalogue of Microorganisms (GCM) 10K type strain sequencing project: providing services to taxonomists for standard genome sequencing and annotation.</title>
        <authorList>
            <consortium name="The Broad Institute Genomics Platform"/>
            <consortium name="The Broad Institute Genome Sequencing Center for Infectious Disease"/>
            <person name="Wu L."/>
            <person name="Ma J."/>
        </authorList>
    </citation>
    <scope>NUCLEOTIDE SEQUENCE [LARGE SCALE GENOMIC DNA]</scope>
    <source>
        <strain evidence="2 3">DT55</strain>
    </source>
</reference>